<dbReference type="PRINTS" id="PR00037">
    <property type="entry name" value="HTHLACR"/>
</dbReference>
<evidence type="ECO:0000256" key="2">
    <source>
        <dbReference type="ARBA" id="ARBA00022491"/>
    </source>
</evidence>
<dbReference type="EMBL" id="WBJY01000002">
    <property type="protein sequence ID" value="KAB1648043.1"/>
    <property type="molecule type" value="Genomic_DNA"/>
</dbReference>
<evidence type="ECO:0000313" key="10">
    <source>
        <dbReference type="Proteomes" id="UP000431744"/>
    </source>
</evidence>
<dbReference type="InterPro" id="IPR018356">
    <property type="entry name" value="Tscrpt_reg_HTH_DeoR_CS"/>
</dbReference>
<keyword evidence="5" id="KW-0804">Transcription</keyword>
<dbReference type="GO" id="GO:0003700">
    <property type="term" value="F:DNA-binding transcription factor activity"/>
    <property type="evidence" value="ECO:0007669"/>
    <property type="project" value="InterPro"/>
</dbReference>
<dbReference type="Gene3D" id="3.40.50.1360">
    <property type="match status" value="1"/>
</dbReference>
<dbReference type="InterPro" id="IPR036388">
    <property type="entry name" value="WH-like_DNA-bd_sf"/>
</dbReference>
<dbReference type="PROSITE" id="PS00894">
    <property type="entry name" value="HTH_DEOR_1"/>
    <property type="match status" value="1"/>
</dbReference>
<dbReference type="InterPro" id="IPR001034">
    <property type="entry name" value="DeoR_HTH"/>
</dbReference>
<gene>
    <name evidence="9" type="ORF">F8O04_09925</name>
</gene>
<keyword evidence="4" id="KW-0238">DNA-binding</keyword>
<reference evidence="9 10" key="1">
    <citation type="submission" date="2019-09" db="EMBL/GenBank/DDBJ databases">
        <title>Phylogeny of genus Pseudoclavibacter and closely related genus.</title>
        <authorList>
            <person name="Li Y."/>
        </authorList>
    </citation>
    <scope>NUCLEOTIDE SEQUENCE [LARGE SCALE GENOMIC DNA]</scope>
    <source>
        <strain evidence="9 10">EGI 60007</strain>
    </source>
</reference>
<dbReference type="RefSeq" id="WP_158029238.1">
    <property type="nucleotide sequence ID" value="NZ_BMHG01000001.1"/>
</dbReference>
<dbReference type="AlphaFoldDB" id="A0A6H9WBK9"/>
<evidence type="ECO:0000259" key="8">
    <source>
        <dbReference type="PROSITE" id="PS51000"/>
    </source>
</evidence>
<accession>A0A6H9WBK9</accession>
<dbReference type="InterPro" id="IPR037171">
    <property type="entry name" value="NagB/RpiA_transferase-like"/>
</dbReference>
<organism evidence="9 10">
    <name type="scientific">Pseudoclavibacter endophyticus</name>
    <dbReference type="NCBI Taxonomy" id="1778590"/>
    <lineage>
        <taxon>Bacteria</taxon>
        <taxon>Bacillati</taxon>
        <taxon>Actinomycetota</taxon>
        <taxon>Actinomycetes</taxon>
        <taxon>Micrococcales</taxon>
        <taxon>Microbacteriaceae</taxon>
        <taxon>Pseudoclavibacter</taxon>
    </lineage>
</organism>
<dbReference type="SUPFAM" id="SSF46785">
    <property type="entry name" value="Winged helix' DNA-binding domain"/>
    <property type="match status" value="1"/>
</dbReference>
<dbReference type="SMART" id="SM01134">
    <property type="entry name" value="DeoRC"/>
    <property type="match status" value="1"/>
</dbReference>
<feature type="domain" description="HTH deoR-type" evidence="8">
    <location>
        <begin position="3"/>
        <end position="58"/>
    </location>
</feature>
<evidence type="ECO:0000313" key="9">
    <source>
        <dbReference type="EMBL" id="KAB1648043.1"/>
    </source>
</evidence>
<comment type="function">
    <text evidence="6">Repressor of the lactose catabolism operon. Galactose-6-phosphate is the inducer.</text>
</comment>
<feature type="region of interest" description="Disordered" evidence="7">
    <location>
        <begin position="55"/>
        <end position="76"/>
    </location>
</feature>
<dbReference type="Pfam" id="PF00455">
    <property type="entry name" value="DeoRC"/>
    <property type="match status" value="1"/>
</dbReference>
<keyword evidence="3" id="KW-0805">Transcription regulation</keyword>
<keyword evidence="10" id="KW-1185">Reference proteome</keyword>
<feature type="compositionally biased region" description="Basic and acidic residues" evidence="7">
    <location>
        <begin position="59"/>
        <end position="76"/>
    </location>
</feature>
<comment type="caution">
    <text evidence="9">The sequence shown here is derived from an EMBL/GenBank/DDBJ whole genome shotgun (WGS) entry which is preliminary data.</text>
</comment>
<proteinExistence type="predicted"/>
<dbReference type="InterPro" id="IPR014036">
    <property type="entry name" value="DeoR-like_C"/>
</dbReference>
<sequence length="261" mass="27254">MYAPERQRLIAEVVANHGRASVADLAERLGVTPETVRRDLDALETTGALRRVHGGAVAADRDATTERPLGEREGEHLRQKRAAADAAMRFIPSNARCSVLLDAGSTTAVIAERLAAMPARSVEGLTVICNSFQIIRRLAAHPSIGIVTLGGRLRSVTGAAVGPITLDQLGALRPDVAIVGTNGISADFGCSTPDPDEAAVKRAMVRSAARRIIAADSSKFDETSFVRFASLDDLDAVATDEAPTGDLAAALAVAGVEVVTP</sequence>
<evidence type="ECO:0000256" key="3">
    <source>
        <dbReference type="ARBA" id="ARBA00023015"/>
    </source>
</evidence>
<dbReference type="PROSITE" id="PS51000">
    <property type="entry name" value="HTH_DEOR_2"/>
    <property type="match status" value="1"/>
</dbReference>
<dbReference type="InterPro" id="IPR036390">
    <property type="entry name" value="WH_DNA-bd_sf"/>
</dbReference>
<name>A0A6H9WBK9_9MICO</name>
<evidence type="ECO:0000256" key="6">
    <source>
        <dbReference type="ARBA" id="ARBA00024937"/>
    </source>
</evidence>
<evidence type="ECO:0000256" key="5">
    <source>
        <dbReference type="ARBA" id="ARBA00023163"/>
    </source>
</evidence>
<dbReference type="Pfam" id="PF08220">
    <property type="entry name" value="HTH_DeoR"/>
    <property type="match status" value="1"/>
</dbReference>
<evidence type="ECO:0000256" key="7">
    <source>
        <dbReference type="SAM" id="MobiDB-lite"/>
    </source>
</evidence>
<dbReference type="InterPro" id="IPR050313">
    <property type="entry name" value="Carb_Metab_HTH_regulators"/>
</dbReference>
<keyword evidence="2" id="KW-0678">Repressor</keyword>
<evidence type="ECO:0000256" key="4">
    <source>
        <dbReference type="ARBA" id="ARBA00023125"/>
    </source>
</evidence>
<dbReference type="SMART" id="SM00420">
    <property type="entry name" value="HTH_DEOR"/>
    <property type="match status" value="1"/>
</dbReference>
<dbReference type="SUPFAM" id="SSF100950">
    <property type="entry name" value="NagB/RpiA/CoA transferase-like"/>
    <property type="match status" value="1"/>
</dbReference>
<dbReference type="GO" id="GO:0003677">
    <property type="term" value="F:DNA binding"/>
    <property type="evidence" value="ECO:0007669"/>
    <property type="project" value="UniProtKB-KW"/>
</dbReference>
<dbReference type="Gene3D" id="1.10.10.10">
    <property type="entry name" value="Winged helix-like DNA-binding domain superfamily/Winged helix DNA-binding domain"/>
    <property type="match status" value="1"/>
</dbReference>
<dbReference type="PANTHER" id="PTHR30363:SF4">
    <property type="entry name" value="GLYCEROL-3-PHOSPHATE REGULON REPRESSOR"/>
    <property type="match status" value="1"/>
</dbReference>
<protein>
    <recommendedName>
        <fullName evidence="1">Lactose phosphotransferase system repressor</fullName>
    </recommendedName>
</protein>
<dbReference type="PANTHER" id="PTHR30363">
    <property type="entry name" value="HTH-TYPE TRANSCRIPTIONAL REGULATOR SRLR-RELATED"/>
    <property type="match status" value="1"/>
</dbReference>
<dbReference type="Proteomes" id="UP000431744">
    <property type="component" value="Unassembled WGS sequence"/>
</dbReference>
<dbReference type="OrthoDB" id="7688673at2"/>
<evidence type="ECO:0000256" key="1">
    <source>
        <dbReference type="ARBA" id="ARBA00021390"/>
    </source>
</evidence>